<dbReference type="EMBL" id="JAAAUQ010000037">
    <property type="protein sequence ID" value="KAF9156093.1"/>
    <property type="molecule type" value="Genomic_DNA"/>
</dbReference>
<comment type="caution">
    <text evidence="1">The sequence shown here is derived from an EMBL/GenBank/DDBJ whole genome shotgun (WGS) entry which is preliminary data.</text>
</comment>
<protein>
    <submittedName>
        <fullName evidence="1">Uncharacterized protein</fullName>
    </submittedName>
</protein>
<gene>
    <name evidence="1" type="ORF">BG015_007270</name>
</gene>
<dbReference type="Proteomes" id="UP000748756">
    <property type="component" value="Unassembled WGS sequence"/>
</dbReference>
<dbReference type="OrthoDB" id="2365181at2759"/>
<evidence type="ECO:0000313" key="1">
    <source>
        <dbReference type="EMBL" id="KAF9156093.1"/>
    </source>
</evidence>
<keyword evidence="2" id="KW-1185">Reference proteome</keyword>
<organism evidence="1 2">
    <name type="scientific">Linnemannia schmuckeri</name>
    <dbReference type="NCBI Taxonomy" id="64567"/>
    <lineage>
        <taxon>Eukaryota</taxon>
        <taxon>Fungi</taxon>
        <taxon>Fungi incertae sedis</taxon>
        <taxon>Mucoromycota</taxon>
        <taxon>Mortierellomycotina</taxon>
        <taxon>Mortierellomycetes</taxon>
        <taxon>Mortierellales</taxon>
        <taxon>Mortierellaceae</taxon>
        <taxon>Linnemannia</taxon>
    </lineage>
</organism>
<dbReference type="SUPFAM" id="SSF52047">
    <property type="entry name" value="RNI-like"/>
    <property type="match status" value="1"/>
</dbReference>
<evidence type="ECO:0000313" key="2">
    <source>
        <dbReference type="Proteomes" id="UP000748756"/>
    </source>
</evidence>
<reference evidence="1" key="1">
    <citation type="journal article" date="2020" name="Fungal Divers.">
        <title>Resolving the Mortierellaceae phylogeny through synthesis of multi-gene phylogenetics and phylogenomics.</title>
        <authorList>
            <person name="Vandepol N."/>
            <person name="Liber J."/>
            <person name="Desiro A."/>
            <person name="Na H."/>
            <person name="Kennedy M."/>
            <person name="Barry K."/>
            <person name="Grigoriev I.V."/>
            <person name="Miller A.N."/>
            <person name="O'Donnell K."/>
            <person name="Stajich J.E."/>
            <person name="Bonito G."/>
        </authorList>
    </citation>
    <scope>NUCLEOTIDE SEQUENCE</scope>
    <source>
        <strain evidence="1">NRRL 6426</strain>
    </source>
</reference>
<accession>A0A9P5S6E2</accession>
<dbReference type="AlphaFoldDB" id="A0A9P5S6E2"/>
<proteinExistence type="predicted"/>
<sequence>MDSLSRTPIECLQLILTILQQEGATSTLAALTCTNKRIASVTIPILYNDPYLLSGHFSSFPKILSSAYELHLPEKLTSSSSSQDYLSHVRHLILTRQHQGLFYMEVLDPPELLTYVQSDTELDYMMQVLHPLPAGYLESLITRNVCYRRFHRQNILLRETVWTLADPILEQLQSLTIPLSLIGRYLIVVARLESLKTADFLPDVVYSMTAKDIDEAARVRRAADWRGVVRFVQDHTRLFRGVLKTVTYGNINVWPSVYYYRHCDQEFYMEILKLLPPARITRLTDSTWNQYVAHPLETDLSGIDDIPRLHDGNSWLQGIQNDPLILQKCGFLKTLYLISPGQGSFRWAVREKRRAEGFDISTSNNNLYHHHKGQDTPVQDGFRAFYWQQGLVPLAEVTIREGAMRFTDEVDDIAIGFSRTLTRLEATTAHPDNSPLLSLLPPHQLFFGREWVGLPFLRELVLESFYGPLAIDSKLLSHSPNLVSVWISDRTVNYQYEDIVTWKLQQPAELSKMEHLFLTGLGALTFHPDTLHTTTNLVCLSIQTAPNMIHGRQKWYIPSIEEMDRFYNLQHKTSTRADGDEETRGMLGRLAIGQQSLPRRWSWDWNLPHLSKLDLYGEFAYRFEFRMLQGCPALVHLWLDISTIEDDDTHQRILSSADLFLPPRLDNHIFDSDSSLSAPPPLRKRERIVARSVKYLCLPGQWIMDDVFLQAFLPGMFPNLSDLSGMQYDKNNFTIAGLFRVVKESMPAMTSINVQDYDPSPEEAAVLGLNLVDGEVDDWDCRNPGIDHFEGTVHVQCCFEHYEKAFKLNRS</sequence>
<name>A0A9P5S6E2_9FUNG</name>